<dbReference type="Proteomes" id="UP000070422">
    <property type="component" value="Unassembled WGS sequence"/>
</dbReference>
<evidence type="ECO:0000256" key="2">
    <source>
        <dbReference type="ARBA" id="ARBA00022525"/>
    </source>
</evidence>
<dbReference type="PATRIC" id="fig|87541.4.peg.1159"/>
<comment type="caution">
    <text evidence="7">The sequence shown here is derived from an EMBL/GenBank/DDBJ whole genome shotgun (WGS) entry which is preliminary data.</text>
</comment>
<dbReference type="RefSeq" id="WP_156423262.1">
    <property type="nucleotide sequence ID" value="NZ_KQ959314.1"/>
</dbReference>
<dbReference type="STRING" id="87541.AWM71_05685"/>
<feature type="non-terminal residue" evidence="7">
    <location>
        <position position="1"/>
    </location>
</feature>
<feature type="domain" description="Gram-positive cocci surface proteins LPxTG" evidence="6">
    <location>
        <begin position="21"/>
        <end position="51"/>
    </location>
</feature>
<keyword evidence="3" id="KW-0732">Signal</keyword>
<keyword evidence="4" id="KW-0572">Peptidoglycan-anchor</keyword>
<keyword evidence="5" id="KW-1133">Transmembrane helix</keyword>
<keyword evidence="5" id="KW-0472">Membrane</keyword>
<dbReference type="Pfam" id="PF00746">
    <property type="entry name" value="Gram_pos_anchor"/>
    <property type="match status" value="1"/>
</dbReference>
<dbReference type="NCBIfam" id="TIGR01167">
    <property type="entry name" value="LPXTG_anchor"/>
    <property type="match status" value="1"/>
</dbReference>
<name>A0A133XXX4_9LACT</name>
<sequence length="51" mass="5171">ADKKAADKKAAAKKAAKKKALPKTGAIAGSVALMGLALASTGSVFAFRRRK</sequence>
<reference evidence="7 8" key="1">
    <citation type="submission" date="2016-01" db="EMBL/GenBank/DDBJ databases">
        <authorList>
            <person name="Oliw E.H."/>
        </authorList>
    </citation>
    <scope>NUCLEOTIDE SEQUENCE [LARGE SCALE GENOMIC DNA]</scope>
    <source>
        <strain evidence="7 8">KA00635</strain>
    </source>
</reference>
<evidence type="ECO:0000256" key="3">
    <source>
        <dbReference type="ARBA" id="ARBA00022729"/>
    </source>
</evidence>
<protein>
    <submittedName>
        <fullName evidence="7">LPXTG-motif protein cell wall anchor domain protein</fullName>
    </submittedName>
</protein>
<evidence type="ECO:0000256" key="1">
    <source>
        <dbReference type="ARBA" id="ARBA00022512"/>
    </source>
</evidence>
<evidence type="ECO:0000259" key="6">
    <source>
        <dbReference type="PROSITE" id="PS50847"/>
    </source>
</evidence>
<keyword evidence="1" id="KW-0134">Cell wall</keyword>
<dbReference type="AlphaFoldDB" id="A0A133XXX4"/>
<gene>
    <name evidence="7" type="ORF">HMPREF3187_01171</name>
</gene>
<evidence type="ECO:0000313" key="7">
    <source>
        <dbReference type="EMBL" id="KXB35764.1"/>
    </source>
</evidence>
<evidence type="ECO:0000256" key="5">
    <source>
        <dbReference type="SAM" id="Phobius"/>
    </source>
</evidence>
<dbReference type="EMBL" id="LSCQ01000056">
    <property type="protein sequence ID" value="KXB35764.1"/>
    <property type="molecule type" value="Genomic_DNA"/>
</dbReference>
<feature type="transmembrane region" description="Helical" evidence="5">
    <location>
        <begin position="26"/>
        <end position="47"/>
    </location>
</feature>
<proteinExistence type="predicted"/>
<keyword evidence="2" id="KW-0964">Secreted</keyword>
<dbReference type="PROSITE" id="PS50847">
    <property type="entry name" value="GRAM_POS_ANCHORING"/>
    <property type="match status" value="1"/>
</dbReference>
<accession>A0A133XXX4</accession>
<evidence type="ECO:0000256" key="4">
    <source>
        <dbReference type="ARBA" id="ARBA00023088"/>
    </source>
</evidence>
<organism evidence="7 8">
    <name type="scientific">Aerococcus christensenii</name>
    <dbReference type="NCBI Taxonomy" id="87541"/>
    <lineage>
        <taxon>Bacteria</taxon>
        <taxon>Bacillati</taxon>
        <taxon>Bacillota</taxon>
        <taxon>Bacilli</taxon>
        <taxon>Lactobacillales</taxon>
        <taxon>Aerococcaceae</taxon>
        <taxon>Aerococcus</taxon>
    </lineage>
</organism>
<evidence type="ECO:0000313" key="8">
    <source>
        <dbReference type="Proteomes" id="UP000070422"/>
    </source>
</evidence>
<dbReference type="InterPro" id="IPR019931">
    <property type="entry name" value="LPXTG_anchor"/>
</dbReference>
<keyword evidence="5" id="KW-0812">Transmembrane</keyword>